<evidence type="ECO:0000313" key="8">
    <source>
        <dbReference type="EMBL" id="PAV88878.1"/>
    </source>
</evidence>
<dbReference type="InterPro" id="IPR010987">
    <property type="entry name" value="Glutathione-S-Trfase_C-like"/>
</dbReference>
<reference evidence="8 9" key="1">
    <citation type="journal article" date="2017" name="Curr. Biol.">
        <title>Genome architecture and evolution of a unichromosomal asexual nematode.</title>
        <authorList>
            <person name="Fradin H."/>
            <person name="Zegar C."/>
            <person name="Gutwein M."/>
            <person name="Lucas J."/>
            <person name="Kovtun M."/>
            <person name="Corcoran D."/>
            <person name="Baugh L.R."/>
            <person name="Kiontke K."/>
            <person name="Gunsalus K."/>
            <person name="Fitch D.H."/>
            <person name="Piano F."/>
        </authorList>
    </citation>
    <scope>NUCLEOTIDE SEQUENCE [LARGE SCALE GENOMIC DNA]</scope>
    <source>
        <strain evidence="8">PF1309</strain>
    </source>
</reference>
<dbReference type="PANTHER" id="PTHR11571">
    <property type="entry name" value="GLUTATHIONE S-TRANSFERASE"/>
    <property type="match status" value="1"/>
</dbReference>
<protein>
    <recommendedName>
        <fullName evidence="1">glutathione transferase</fullName>
        <ecNumber evidence="1">2.5.1.18</ecNumber>
    </recommendedName>
    <alternativeName>
        <fullName evidence="5">GST class-sigma</fullName>
    </alternativeName>
</protein>
<gene>
    <name evidence="8" type="ORF">WR25_07468</name>
</gene>
<dbReference type="AlphaFoldDB" id="A0A2A2LRT5"/>
<feature type="domain" description="GST C-terminal" evidence="7">
    <location>
        <begin position="81"/>
        <end position="205"/>
    </location>
</feature>
<dbReference type="CDD" id="cd03192">
    <property type="entry name" value="GST_C_Sigma_like"/>
    <property type="match status" value="1"/>
</dbReference>
<dbReference type="GO" id="GO:0006749">
    <property type="term" value="P:glutathione metabolic process"/>
    <property type="evidence" value="ECO:0007669"/>
    <property type="project" value="TreeGrafter"/>
</dbReference>
<dbReference type="PROSITE" id="PS50404">
    <property type="entry name" value="GST_NTER"/>
    <property type="match status" value="1"/>
</dbReference>
<dbReference type="Gene3D" id="1.20.1050.10">
    <property type="match status" value="1"/>
</dbReference>
<dbReference type="EC" id="2.5.1.18" evidence="1"/>
<dbReference type="PANTHER" id="PTHR11571:SF256">
    <property type="entry name" value="GST C-TERMINAL DOMAIN-CONTAINING PROTEIN-RELATED"/>
    <property type="match status" value="1"/>
</dbReference>
<evidence type="ECO:0000259" key="7">
    <source>
        <dbReference type="PROSITE" id="PS50405"/>
    </source>
</evidence>
<dbReference type="InterPro" id="IPR004045">
    <property type="entry name" value="Glutathione_S-Trfase_N"/>
</dbReference>
<keyword evidence="2" id="KW-0808">Transferase</keyword>
<dbReference type="InterPro" id="IPR050213">
    <property type="entry name" value="GST_superfamily"/>
</dbReference>
<evidence type="ECO:0000256" key="4">
    <source>
        <dbReference type="ARBA" id="ARBA00047960"/>
    </source>
</evidence>
<evidence type="ECO:0000313" key="9">
    <source>
        <dbReference type="Proteomes" id="UP000218231"/>
    </source>
</evidence>
<dbReference type="PROSITE" id="PS50405">
    <property type="entry name" value="GST_CTER"/>
    <property type="match status" value="1"/>
</dbReference>
<dbReference type="SFLD" id="SFLDG01205">
    <property type="entry name" value="AMPS.1"/>
    <property type="match status" value="1"/>
</dbReference>
<sequence length="205" mass="24142">MVVYKLYYFQARGFAEMARQLFALSETPYEDVRFEFNDWPNHKSKFKWGKLPLLEIDGVQLPQSAAIARYLAKQFGYAGKTPLEEALVDSWGDLFKDYMFEASSYFYAMRDQKPNVEELRTTVFIPAAERLLTNLRDHLKTSKSGFIVDSGLTWVDIGFADHFIKIKEIWPEAESKFPEIQEYQKRVQSIPKIKEWIEKRPQTQF</sequence>
<comment type="caution">
    <text evidence="8">The sequence shown here is derived from an EMBL/GenBank/DDBJ whole genome shotgun (WGS) entry which is preliminary data.</text>
</comment>
<dbReference type="SFLD" id="SFLDS00019">
    <property type="entry name" value="Glutathione_Transferase_(cytos"/>
    <property type="match status" value="1"/>
</dbReference>
<evidence type="ECO:0000256" key="3">
    <source>
        <dbReference type="ARBA" id="ARBA00038317"/>
    </source>
</evidence>
<feature type="domain" description="GST N-terminal" evidence="6">
    <location>
        <begin position="2"/>
        <end position="79"/>
    </location>
</feature>
<dbReference type="Gene3D" id="3.40.30.10">
    <property type="entry name" value="Glutaredoxin"/>
    <property type="match status" value="1"/>
</dbReference>
<dbReference type="STRING" id="2018661.A0A2A2LRT5"/>
<evidence type="ECO:0000256" key="5">
    <source>
        <dbReference type="ARBA" id="ARBA00078118"/>
    </source>
</evidence>
<dbReference type="Proteomes" id="UP000218231">
    <property type="component" value="Unassembled WGS sequence"/>
</dbReference>
<comment type="catalytic activity">
    <reaction evidence="4">
        <text>RX + glutathione = an S-substituted glutathione + a halide anion + H(+)</text>
        <dbReference type="Rhea" id="RHEA:16437"/>
        <dbReference type="ChEBI" id="CHEBI:15378"/>
        <dbReference type="ChEBI" id="CHEBI:16042"/>
        <dbReference type="ChEBI" id="CHEBI:17792"/>
        <dbReference type="ChEBI" id="CHEBI:57925"/>
        <dbReference type="ChEBI" id="CHEBI:90779"/>
        <dbReference type="EC" id="2.5.1.18"/>
    </reaction>
</comment>
<accession>A0A2A2LRT5</accession>
<dbReference type="InterPro" id="IPR036282">
    <property type="entry name" value="Glutathione-S-Trfase_C_sf"/>
</dbReference>
<dbReference type="Pfam" id="PF02798">
    <property type="entry name" value="GST_N"/>
    <property type="match status" value="1"/>
</dbReference>
<dbReference type="GO" id="GO:0005737">
    <property type="term" value="C:cytoplasm"/>
    <property type="evidence" value="ECO:0007669"/>
    <property type="project" value="UniProtKB-ARBA"/>
</dbReference>
<dbReference type="EMBL" id="LIAE01006486">
    <property type="protein sequence ID" value="PAV88878.1"/>
    <property type="molecule type" value="Genomic_DNA"/>
</dbReference>
<dbReference type="GO" id="GO:0004364">
    <property type="term" value="F:glutathione transferase activity"/>
    <property type="evidence" value="ECO:0007669"/>
    <property type="project" value="UniProtKB-EC"/>
</dbReference>
<dbReference type="SFLD" id="SFLDG00363">
    <property type="entry name" value="AMPS_(cytGST):_Alpha-__Mu-__Pi"/>
    <property type="match status" value="1"/>
</dbReference>
<evidence type="ECO:0000256" key="1">
    <source>
        <dbReference type="ARBA" id="ARBA00012452"/>
    </source>
</evidence>
<keyword evidence="9" id="KW-1185">Reference proteome</keyword>
<dbReference type="InterPro" id="IPR040079">
    <property type="entry name" value="Glutathione_S-Trfase"/>
</dbReference>
<name>A0A2A2LRT5_9BILA</name>
<evidence type="ECO:0000259" key="6">
    <source>
        <dbReference type="PROSITE" id="PS50404"/>
    </source>
</evidence>
<comment type="similarity">
    <text evidence="3">Belongs to the GST superfamily. Sigma family.</text>
</comment>
<dbReference type="SUPFAM" id="SSF52833">
    <property type="entry name" value="Thioredoxin-like"/>
    <property type="match status" value="1"/>
</dbReference>
<dbReference type="InterPro" id="IPR004046">
    <property type="entry name" value="GST_C"/>
</dbReference>
<dbReference type="FunFam" id="1.20.1050.10:FF:000031">
    <property type="entry name" value="Glutathione S-Transferase"/>
    <property type="match status" value="1"/>
</dbReference>
<dbReference type="OrthoDB" id="414243at2759"/>
<evidence type="ECO:0000256" key="2">
    <source>
        <dbReference type="ARBA" id="ARBA00022679"/>
    </source>
</evidence>
<dbReference type="CDD" id="cd03039">
    <property type="entry name" value="GST_N_Sigma_like"/>
    <property type="match status" value="1"/>
</dbReference>
<organism evidence="8 9">
    <name type="scientific">Diploscapter pachys</name>
    <dbReference type="NCBI Taxonomy" id="2018661"/>
    <lineage>
        <taxon>Eukaryota</taxon>
        <taxon>Metazoa</taxon>
        <taxon>Ecdysozoa</taxon>
        <taxon>Nematoda</taxon>
        <taxon>Chromadorea</taxon>
        <taxon>Rhabditida</taxon>
        <taxon>Rhabditina</taxon>
        <taxon>Rhabditomorpha</taxon>
        <taxon>Rhabditoidea</taxon>
        <taxon>Rhabditidae</taxon>
        <taxon>Diploscapter</taxon>
    </lineage>
</organism>
<proteinExistence type="inferred from homology"/>
<dbReference type="FunFam" id="3.40.30.10:FF:000189">
    <property type="entry name" value="Glutathione S-Transferase"/>
    <property type="match status" value="1"/>
</dbReference>
<dbReference type="InterPro" id="IPR036249">
    <property type="entry name" value="Thioredoxin-like_sf"/>
</dbReference>
<dbReference type="Pfam" id="PF14497">
    <property type="entry name" value="GST_C_3"/>
    <property type="match status" value="1"/>
</dbReference>
<dbReference type="SUPFAM" id="SSF47616">
    <property type="entry name" value="GST C-terminal domain-like"/>
    <property type="match status" value="1"/>
</dbReference>